<protein>
    <recommendedName>
        <fullName evidence="4">PKD domain-containing protein</fullName>
    </recommendedName>
</protein>
<dbReference type="SUPFAM" id="SSF50998">
    <property type="entry name" value="Quinoprotein alcohol dehydrogenase-like"/>
    <property type="match status" value="1"/>
</dbReference>
<dbReference type="RefSeq" id="WP_307326408.1">
    <property type="nucleotide sequence ID" value="NZ_JAUSUG010000011.1"/>
</dbReference>
<evidence type="ECO:0000313" key="2">
    <source>
        <dbReference type="EMBL" id="MDQ0255478.1"/>
    </source>
</evidence>
<proteinExistence type="predicted"/>
<dbReference type="InterPro" id="IPR011047">
    <property type="entry name" value="Quinoprotein_ADH-like_sf"/>
</dbReference>
<evidence type="ECO:0000313" key="3">
    <source>
        <dbReference type="Proteomes" id="UP001230005"/>
    </source>
</evidence>
<dbReference type="Gene3D" id="2.60.40.10">
    <property type="entry name" value="Immunoglobulins"/>
    <property type="match status" value="1"/>
</dbReference>
<dbReference type="EMBL" id="JAUSUG010000011">
    <property type="protein sequence ID" value="MDQ0255478.1"/>
    <property type="molecule type" value="Genomic_DNA"/>
</dbReference>
<dbReference type="Gene3D" id="2.130.10.10">
    <property type="entry name" value="YVTN repeat-like/Quinoprotein amine dehydrogenase"/>
    <property type="match status" value="1"/>
</dbReference>
<dbReference type="InterPro" id="IPR013783">
    <property type="entry name" value="Ig-like_fold"/>
</dbReference>
<keyword evidence="1" id="KW-0732">Signal</keyword>
<dbReference type="SUPFAM" id="SSF49299">
    <property type="entry name" value="PKD domain"/>
    <property type="match status" value="1"/>
</dbReference>
<dbReference type="InterPro" id="IPR035986">
    <property type="entry name" value="PKD_dom_sf"/>
</dbReference>
<dbReference type="Proteomes" id="UP001230005">
    <property type="component" value="Unassembled WGS sequence"/>
</dbReference>
<evidence type="ECO:0000256" key="1">
    <source>
        <dbReference type="SAM" id="SignalP"/>
    </source>
</evidence>
<feature type="chain" id="PRO_5046352594" description="PKD domain-containing protein" evidence="1">
    <location>
        <begin position="24"/>
        <end position="1468"/>
    </location>
</feature>
<comment type="caution">
    <text evidence="2">The sequence shown here is derived from an EMBL/GenBank/DDBJ whole genome shotgun (WGS) entry which is preliminary data.</text>
</comment>
<feature type="signal peptide" evidence="1">
    <location>
        <begin position="1"/>
        <end position="23"/>
    </location>
</feature>
<accession>A0ABT9ZW72</accession>
<dbReference type="InterPro" id="IPR015943">
    <property type="entry name" value="WD40/YVTN_repeat-like_dom_sf"/>
</dbReference>
<gene>
    <name evidence="2" type="ORF">J2S74_002860</name>
</gene>
<sequence>MNIKIKKIIITALIIIMSFTYMFEDTAEATDYPMIGFNEQQTKYIENHMFPYKFKGVINPNGHLTGTYSAPIIVDNIAYMMGTESARVIAYDLIEERVLWTSSTLRGNWSGHPASPIVVDDKLVVPTGRYVHVLNKNTGSLFKRINVGVDDSGWRVNRFVGTPLHFRNGEVWASGWHGHIFGFNVHNSSTTPFFNEQTNFVLSASPVLMERSSFSPRIVFAGDSHAGRLFRVNPHNGGSMHGSQSTTYGVAATGVAIDDDNFIAVDKRGRMYRWNTSTGAYNSYNSIHNVFGTNQLMNMGVGYSPRLNRIFVSTNRSSDGRGYVYNVNPSNGSYTQIFTNAAGMNSGPTVFSDDKIMATLRDGRIFSRLHNGDWVAWYSGNTMWYELDGARMYSDPVIGGGDKKVMMINGASGVYLFEPDYPNIHGQYTQARDSDGNVRTTFDSTEEIHFVGRFINNGVRSVSNVPHRIVINGTGTNVQTLSYSVDQQRWPSLRRTLDPGTYEIYFIADPGGNITMTDGSTRRTPTITITVEQGDTEPPKYVSSSISGYQYRDGNDYWIGPGRQISYLMRASDNVELYNVHSRLLGDGSDSRSGYRTDRGTVTAWESWPSFDFVSGEKTYESKTSNGHVIETRTTVKADSNITGNLYHSLQYWFRDTAMNTVGYSNTGKRINIDGDPPSHISHALTGADYVDGNDYWVKPNTTVNVRLRQHDDGSGNAIQYLRLLGSGEDARKRHNFDQSSTHIADVGNGFPSSHVSISAANRTENTAYGNVNWTVEPHTHGHSYDVMWHYRDNVRNDRGYDTGEGQTGMSLRVDGVAPFISFSPNNSAWTNESVTVNVNASDNHSGVNRLRFRTENDGSWGSWSSWSSQSNREITLNSEGIRRIQVQVEDNVGNTRTVTSGYYYIDKTPPEQTSYGIEGHRYQSGNDYWIKPNDTLDISLRGYDEDAGLRTTGLSLGSSTVREVAEHNWNGSSTNINHITTDPAFDIFSVSRTYNSGAYKEATFEVRGNTHGSNFIVRSRYRDNAGNISEGDAYGWSNSFARLRIDGVAPIITFNPNQHNWTNDNIDVGISISDDHSGVNRWRYQIETDGNWSSWSDWFTTTSESVSFTEEGRYRIRVTAEDNVGNQRTTTSGYYLIDETPPFIEFRNQDDTQNYHSRDWEENDIVVRLKFNDDLSGYDSSRYQWTNSTDMPTSWGGWNTSSNYLATTISETGEWFLHVQSQDEVGNVRYEFKGPYKYKIMPVANFTYEDKAYFVGDTIEVESLATYDENIEGNGLDFEYEFRWPNGTIEESTEEHPTFVFPDMTGQYTITQTVTDIHGHYDTWSSTINVGDLELDGQVHHEERWNDHRKAYNQNETGTDDSPRHYDMYWAGENFIIRAYTTNTGTSTIAESVTVEMEETDEFRELSTNNNVEWTGNVWEEYFEHLPDGTYTFRFRTVYSNGIEREDTYWIEINGEWGQYMRFRRAK</sequence>
<name>A0ABT9ZW72_9BACI</name>
<evidence type="ECO:0008006" key="4">
    <source>
        <dbReference type="Google" id="ProtNLM"/>
    </source>
</evidence>
<organism evidence="2 3">
    <name type="scientific">Evansella vedderi</name>
    <dbReference type="NCBI Taxonomy" id="38282"/>
    <lineage>
        <taxon>Bacteria</taxon>
        <taxon>Bacillati</taxon>
        <taxon>Bacillota</taxon>
        <taxon>Bacilli</taxon>
        <taxon>Bacillales</taxon>
        <taxon>Bacillaceae</taxon>
        <taxon>Evansella</taxon>
    </lineage>
</organism>
<keyword evidence="3" id="KW-1185">Reference proteome</keyword>
<reference evidence="2 3" key="1">
    <citation type="submission" date="2023-07" db="EMBL/GenBank/DDBJ databases">
        <title>Genomic Encyclopedia of Type Strains, Phase IV (KMG-IV): sequencing the most valuable type-strain genomes for metagenomic binning, comparative biology and taxonomic classification.</title>
        <authorList>
            <person name="Goeker M."/>
        </authorList>
    </citation>
    <scope>NUCLEOTIDE SEQUENCE [LARGE SCALE GENOMIC DNA]</scope>
    <source>
        <strain evidence="2 3">DSM 9768</strain>
    </source>
</reference>